<dbReference type="InterPro" id="IPR000620">
    <property type="entry name" value="EamA_dom"/>
</dbReference>
<evidence type="ECO:0000256" key="1">
    <source>
        <dbReference type="ARBA" id="ARBA00004141"/>
    </source>
</evidence>
<feature type="domain" description="EamA" evidence="7">
    <location>
        <begin position="8"/>
        <end position="138"/>
    </location>
</feature>
<comment type="similarity">
    <text evidence="2">Belongs to the EamA transporter family.</text>
</comment>
<feature type="transmembrane region" description="Helical" evidence="6">
    <location>
        <begin position="90"/>
        <end position="115"/>
    </location>
</feature>
<evidence type="ECO:0000256" key="3">
    <source>
        <dbReference type="ARBA" id="ARBA00022692"/>
    </source>
</evidence>
<evidence type="ECO:0000256" key="5">
    <source>
        <dbReference type="ARBA" id="ARBA00023136"/>
    </source>
</evidence>
<feature type="domain" description="EamA" evidence="7">
    <location>
        <begin position="156"/>
        <end position="293"/>
    </location>
</feature>
<dbReference type="EMBL" id="MXPU01000018">
    <property type="protein sequence ID" value="OWO92255.1"/>
    <property type="molecule type" value="Genomic_DNA"/>
</dbReference>
<evidence type="ECO:0000313" key="8">
    <source>
        <dbReference type="EMBL" id="OWO92255.1"/>
    </source>
</evidence>
<feature type="transmembrane region" description="Helical" evidence="6">
    <location>
        <begin position="7"/>
        <end position="28"/>
    </location>
</feature>
<comment type="subcellular location">
    <subcellularLocation>
        <location evidence="1">Membrane</location>
        <topology evidence="1">Multi-pass membrane protein</topology>
    </subcellularLocation>
</comment>
<evidence type="ECO:0000256" key="4">
    <source>
        <dbReference type="ARBA" id="ARBA00022989"/>
    </source>
</evidence>
<evidence type="ECO:0000259" key="7">
    <source>
        <dbReference type="Pfam" id="PF00892"/>
    </source>
</evidence>
<feature type="transmembrane region" description="Helical" evidence="6">
    <location>
        <begin position="153"/>
        <end position="173"/>
    </location>
</feature>
<name>A0A246DPM8_9HYPH</name>
<feature type="transmembrane region" description="Helical" evidence="6">
    <location>
        <begin position="122"/>
        <end position="141"/>
    </location>
</feature>
<dbReference type="AlphaFoldDB" id="A0A246DPM8"/>
<evidence type="ECO:0000256" key="2">
    <source>
        <dbReference type="ARBA" id="ARBA00007362"/>
    </source>
</evidence>
<feature type="transmembrane region" description="Helical" evidence="6">
    <location>
        <begin position="185"/>
        <end position="205"/>
    </location>
</feature>
<evidence type="ECO:0000256" key="6">
    <source>
        <dbReference type="SAM" id="Phobius"/>
    </source>
</evidence>
<dbReference type="Pfam" id="PF00892">
    <property type="entry name" value="EamA"/>
    <property type="match status" value="2"/>
</dbReference>
<protein>
    <submittedName>
        <fullName evidence="8">EamA family transporter</fullName>
    </submittedName>
</protein>
<keyword evidence="3 6" id="KW-0812">Transmembrane</keyword>
<gene>
    <name evidence="8" type="ORF">B5E41_23730</name>
</gene>
<dbReference type="Proteomes" id="UP000197269">
    <property type="component" value="Unassembled WGS sequence"/>
</dbReference>
<feature type="transmembrane region" description="Helical" evidence="6">
    <location>
        <begin position="34"/>
        <end position="54"/>
    </location>
</feature>
<feature type="transmembrane region" description="Helical" evidence="6">
    <location>
        <begin position="277"/>
        <end position="297"/>
    </location>
</feature>
<reference evidence="8 9" key="1">
    <citation type="submission" date="2017-03" db="EMBL/GenBank/DDBJ databases">
        <title>Genome of strain Rhizobium sp. CNPSo 668.</title>
        <authorList>
            <person name="Ribeiro R."/>
        </authorList>
    </citation>
    <scope>NUCLEOTIDE SEQUENCE [LARGE SCALE GENOMIC DNA]</scope>
    <source>
        <strain evidence="8 9">CNPSo 668</strain>
    </source>
</reference>
<sequence length="337" mass="35761">MSPRNNVIKFLILCLVWGLTWIAVKTGIETVPPMMFAATRFLCAGLLLSGWSLRSCRIPFAAGEDLVRLVFASLLMITLCYGPLVWGMQFVASGTAAVIEMSLTPLALLGFGILLGEERWSGARAFAMIIGMIGLSCLFSPTLEFTSLSGTAGIVGLLAISWSAVSSAWGSVLARPLITRYGSTFVSGCTTLIGGGGLFLSSLVFEPEATASLQAPWNWQAVASWLFLVLFGSLIGYSIYLQLIRDIGPARAGSFAFVSPIVAVAVGVMIAGEALSAAGMFGMILMLLAAAICLYGYQDSSRSSRHDDAEADEGCALEVAVELRCNGRQGEAARRIR</sequence>
<dbReference type="PANTHER" id="PTHR32322">
    <property type="entry name" value="INNER MEMBRANE TRANSPORTER"/>
    <property type="match status" value="1"/>
</dbReference>
<dbReference type="SUPFAM" id="SSF103481">
    <property type="entry name" value="Multidrug resistance efflux transporter EmrE"/>
    <property type="match status" value="2"/>
</dbReference>
<proteinExistence type="inferred from homology"/>
<accession>A0A246DPM8</accession>
<evidence type="ECO:0000313" key="9">
    <source>
        <dbReference type="Proteomes" id="UP000197269"/>
    </source>
</evidence>
<feature type="transmembrane region" description="Helical" evidence="6">
    <location>
        <begin position="66"/>
        <end position="84"/>
    </location>
</feature>
<keyword evidence="4 6" id="KW-1133">Transmembrane helix</keyword>
<feature type="transmembrane region" description="Helical" evidence="6">
    <location>
        <begin position="217"/>
        <end position="240"/>
    </location>
</feature>
<dbReference type="GO" id="GO:0016020">
    <property type="term" value="C:membrane"/>
    <property type="evidence" value="ECO:0007669"/>
    <property type="project" value="UniProtKB-SubCell"/>
</dbReference>
<feature type="transmembrane region" description="Helical" evidence="6">
    <location>
        <begin position="252"/>
        <end position="271"/>
    </location>
</feature>
<keyword evidence="5 6" id="KW-0472">Membrane</keyword>
<organism evidence="8 9">
    <name type="scientific">Rhizobium esperanzae</name>
    <dbReference type="NCBI Taxonomy" id="1967781"/>
    <lineage>
        <taxon>Bacteria</taxon>
        <taxon>Pseudomonadati</taxon>
        <taxon>Pseudomonadota</taxon>
        <taxon>Alphaproteobacteria</taxon>
        <taxon>Hyphomicrobiales</taxon>
        <taxon>Rhizobiaceae</taxon>
        <taxon>Rhizobium/Agrobacterium group</taxon>
        <taxon>Rhizobium</taxon>
    </lineage>
</organism>
<dbReference type="InterPro" id="IPR037185">
    <property type="entry name" value="EmrE-like"/>
</dbReference>
<comment type="caution">
    <text evidence="8">The sequence shown here is derived from an EMBL/GenBank/DDBJ whole genome shotgun (WGS) entry which is preliminary data.</text>
</comment>
<dbReference type="InterPro" id="IPR050638">
    <property type="entry name" value="AA-Vitamin_Transporters"/>
</dbReference>
<dbReference type="PANTHER" id="PTHR32322:SF2">
    <property type="entry name" value="EAMA DOMAIN-CONTAINING PROTEIN"/>
    <property type="match status" value="1"/>
</dbReference>